<comment type="pathway">
    <text evidence="1 6">Amino-acid biosynthesis; L-methionine biosynthesis via salvage pathway; S-methyl-5-thio-alpha-D-ribose 1-phosphate from S-methyl-5'-thioadenosine (hydrolase route): step 1/2.</text>
</comment>
<keyword evidence="3 6" id="KW-0378">Hydrolase</keyword>
<dbReference type="GO" id="GO:0005829">
    <property type="term" value="C:cytosol"/>
    <property type="evidence" value="ECO:0007669"/>
    <property type="project" value="TreeGrafter"/>
</dbReference>
<dbReference type="OrthoDB" id="9792278at2"/>
<comment type="subunit">
    <text evidence="6">Homodimer.</text>
</comment>
<protein>
    <recommendedName>
        <fullName evidence="6">5'-methylthioadenosine/S-adenosylhomocysteine nucleosidase</fullName>
        <shortName evidence="6">MTA/SAH nucleosidase</shortName>
        <shortName evidence="6">MTAN</shortName>
        <ecNumber evidence="6">3.2.2.9</ecNumber>
    </recommendedName>
    <alternativeName>
        <fullName evidence="6">5'-deoxyadenosine nucleosidase</fullName>
        <shortName evidence="6">DOA nucleosidase</shortName>
        <shortName evidence="6">dAdo nucleosidase</shortName>
    </alternativeName>
    <alternativeName>
        <fullName evidence="6">5'-methylthioadenosine nucleosidase</fullName>
        <shortName evidence="6">MTA nucleosidase</shortName>
    </alternativeName>
    <alternativeName>
        <fullName evidence="6">S-adenosylhomocysteine nucleosidase</fullName>
        <shortName evidence="6">AdoHcy nucleosidase</shortName>
        <shortName evidence="6">SAH nucleosidase</shortName>
        <shortName evidence="6">SRH nucleosidase</shortName>
    </alternativeName>
</protein>
<dbReference type="SUPFAM" id="SSF53167">
    <property type="entry name" value="Purine and uridine phosphorylases"/>
    <property type="match status" value="1"/>
</dbReference>
<accession>A0A803FTK1</accession>
<feature type="domain" description="Nucleoside phosphorylase" evidence="7">
    <location>
        <begin position="2"/>
        <end position="226"/>
    </location>
</feature>
<evidence type="ECO:0000256" key="6">
    <source>
        <dbReference type="HAMAP-Rule" id="MF_01684"/>
    </source>
</evidence>
<dbReference type="AlphaFoldDB" id="A0A803FTK1"/>
<dbReference type="GO" id="GO:0046124">
    <property type="term" value="P:purine deoxyribonucleoside catabolic process"/>
    <property type="evidence" value="ECO:0007669"/>
    <property type="project" value="UniProtKB-UniRule"/>
</dbReference>
<evidence type="ECO:0000313" key="8">
    <source>
        <dbReference type="EMBL" id="VFP88058.1"/>
    </source>
</evidence>
<dbReference type="PANTHER" id="PTHR46832">
    <property type="entry name" value="5'-METHYLTHIOADENOSINE/S-ADENOSYLHOMOCYSTEINE NUCLEOSIDASE"/>
    <property type="match status" value="1"/>
</dbReference>
<comment type="function">
    <text evidence="6">Catalyzes the irreversible cleavage of the glycosidic bond in both 5'-methylthioadenosine (MTA) and S-adenosylhomocysteine (SAH/AdoHcy) to adenine and the corresponding thioribose, 5'-methylthioribose and S-ribosylhomocysteine, respectively. Also cleaves 5'-deoxyadenosine, a toxic by-product of radical S-adenosylmethionine (SAM) enzymes, into 5-deoxyribose and adenine. Thus, is required for in vivo function of the radical SAM enzymes biotin synthase and lipoic acid synthase, that are inhibited by 5'-deoxyadenosine accumulation.</text>
</comment>
<feature type="active site" description="Proton acceptor" evidence="6">
    <location>
        <position position="12"/>
    </location>
</feature>
<sequence length="235" mass="25366">MKIGIIGAMEAEIVPLRNKLKNKKKILLVGSEIYSGMLNNIEIFLLKSGIGKVAATLSSTLFLYLYKPDLIINIGSAGGLDPLLKIGDIIISDEVMYHDVDVTACGYARGQMIGCPVSFQADKHLITVAQLCSKQLNLHSVSGLIVSGDAFINGGVLLKNIRNIFPGAIAVDMEAAAVGHVCYQFSIPFIVIRSVSDIADQESPCSFNHFLDLASSNSSLMIESFLYYLITQSSC</sequence>
<comment type="similarity">
    <text evidence="6">Belongs to the PNP/UDP phosphorylase family. MtnN subfamily.</text>
</comment>
<feature type="binding site" evidence="6">
    <location>
        <position position="78"/>
    </location>
    <ligand>
        <name>substrate</name>
    </ligand>
</feature>
<feature type="binding site" evidence="6">
    <location>
        <begin position="173"/>
        <end position="174"/>
    </location>
    <ligand>
        <name>substrate</name>
    </ligand>
</feature>
<dbReference type="InterPro" id="IPR035994">
    <property type="entry name" value="Nucleoside_phosphorylase_sf"/>
</dbReference>
<comment type="catalytic activity">
    <reaction evidence="6">
        <text>S-adenosyl-L-homocysteine + H2O = S-(5-deoxy-D-ribos-5-yl)-L-homocysteine + adenine</text>
        <dbReference type="Rhea" id="RHEA:17805"/>
        <dbReference type="ChEBI" id="CHEBI:15377"/>
        <dbReference type="ChEBI" id="CHEBI:16708"/>
        <dbReference type="ChEBI" id="CHEBI:57856"/>
        <dbReference type="ChEBI" id="CHEBI:58195"/>
        <dbReference type="EC" id="3.2.2.9"/>
    </reaction>
</comment>
<evidence type="ECO:0000256" key="1">
    <source>
        <dbReference type="ARBA" id="ARBA00004945"/>
    </source>
</evidence>
<gene>
    <name evidence="6 8" type="primary">mtnN</name>
    <name evidence="8" type="ORF">ERCIPICE3303_323</name>
</gene>
<dbReference type="NCBIfam" id="NF004079">
    <property type="entry name" value="PRK05584.1"/>
    <property type="match status" value="1"/>
</dbReference>
<evidence type="ECO:0000256" key="2">
    <source>
        <dbReference type="ARBA" id="ARBA00022605"/>
    </source>
</evidence>
<feature type="binding site" evidence="6">
    <location>
        <position position="152"/>
    </location>
    <ligand>
        <name>substrate</name>
    </ligand>
</feature>
<dbReference type="UniPathway" id="UPA00904">
    <property type="reaction ID" value="UER00871"/>
</dbReference>
<evidence type="ECO:0000313" key="9">
    <source>
        <dbReference type="Proteomes" id="UP000294289"/>
    </source>
</evidence>
<keyword evidence="2 6" id="KW-0028">Amino-acid biosynthesis</keyword>
<feature type="active site" description="Proton donor" evidence="6">
    <location>
        <position position="197"/>
    </location>
</feature>
<dbReference type="GO" id="GO:0019284">
    <property type="term" value="P:L-methionine salvage from S-adenosylmethionine"/>
    <property type="evidence" value="ECO:0007669"/>
    <property type="project" value="TreeGrafter"/>
</dbReference>
<dbReference type="InterPro" id="IPR000845">
    <property type="entry name" value="Nucleoside_phosphorylase_d"/>
</dbReference>
<reference evidence="8 9" key="1">
    <citation type="submission" date="2019-02" db="EMBL/GenBank/DDBJ databases">
        <authorList>
            <person name="Manzano-Marin A."/>
            <person name="Manzano-Marin A."/>
        </authorList>
    </citation>
    <scope>NUCLEOTIDE SEQUENCE [LARGE SCALE GENOMIC DNA]</scope>
    <source>
        <strain evidence="8 9">ErCipiceae</strain>
    </source>
</reference>
<evidence type="ECO:0000256" key="4">
    <source>
        <dbReference type="ARBA" id="ARBA00023167"/>
    </source>
</evidence>
<dbReference type="EC" id="3.2.2.9" evidence="6"/>
<evidence type="ECO:0000256" key="3">
    <source>
        <dbReference type="ARBA" id="ARBA00022801"/>
    </source>
</evidence>
<dbReference type="FunFam" id="3.40.50.1580:FF:000001">
    <property type="entry name" value="MTA/SAH nucleosidase family protein"/>
    <property type="match status" value="1"/>
</dbReference>
<dbReference type="InterPro" id="IPR010049">
    <property type="entry name" value="MTA_SAH_Nsdase"/>
</dbReference>
<comment type="catalytic activity">
    <reaction evidence="6">
        <text>S-methyl-5'-thioadenosine + H2O = 5-(methylsulfanyl)-D-ribose + adenine</text>
        <dbReference type="Rhea" id="RHEA:13617"/>
        <dbReference type="ChEBI" id="CHEBI:15377"/>
        <dbReference type="ChEBI" id="CHEBI:16708"/>
        <dbReference type="ChEBI" id="CHEBI:17509"/>
        <dbReference type="ChEBI" id="CHEBI:78440"/>
        <dbReference type="EC" id="3.2.2.9"/>
    </reaction>
</comment>
<dbReference type="HAMAP" id="MF_01684">
    <property type="entry name" value="Salvage_MtnN"/>
    <property type="match status" value="1"/>
</dbReference>
<evidence type="ECO:0000256" key="5">
    <source>
        <dbReference type="ARBA" id="ARBA00050313"/>
    </source>
</evidence>
<evidence type="ECO:0000259" key="7">
    <source>
        <dbReference type="Pfam" id="PF01048"/>
    </source>
</evidence>
<dbReference type="EMBL" id="LR217737">
    <property type="protein sequence ID" value="VFP88058.1"/>
    <property type="molecule type" value="Genomic_DNA"/>
</dbReference>
<dbReference type="GO" id="GO:0008930">
    <property type="term" value="F:methylthioadenosine nucleosidase activity"/>
    <property type="evidence" value="ECO:0007669"/>
    <property type="project" value="UniProtKB-UniRule"/>
</dbReference>
<dbReference type="Proteomes" id="UP000294289">
    <property type="component" value="Chromosome"/>
</dbReference>
<dbReference type="GO" id="GO:0019509">
    <property type="term" value="P:L-methionine salvage from methylthioadenosine"/>
    <property type="evidence" value="ECO:0007669"/>
    <property type="project" value="UniProtKB-UniRule"/>
</dbReference>
<proteinExistence type="inferred from homology"/>
<organism evidence="8 9">
    <name type="scientific">Candidatus Erwinia haradaeae</name>
    <dbReference type="NCBI Taxonomy" id="1922217"/>
    <lineage>
        <taxon>Bacteria</taxon>
        <taxon>Pseudomonadati</taxon>
        <taxon>Pseudomonadota</taxon>
        <taxon>Gammaproteobacteria</taxon>
        <taxon>Enterobacterales</taxon>
        <taxon>Erwiniaceae</taxon>
        <taxon>Erwinia</taxon>
    </lineage>
</organism>
<comment type="catalytic activity">
    <reaction evidence="5">
        <text>5'-deoxyadenosine + H2O = 5-deoxy-D-ribose + adenine</text>
        <dbReference type="Rhea" id="RHEA:29859"/>
        <dbReference type="ChEBI" id="CHEBI:15377"/>
        <dbReference type="ChEBI" id="CHEBI:16708"/>
        <dbReference type="ChEBI" id="CHEBI:17319"/>
        <dbReference type="ChEBI" id="CHEBI:149540"/>
        <dbReference type="EC" id="3.2.2.9"/>
    </reaction>
    <physiologicalReaction direction="left-to-right" evidence="5">
        <dbReference type="Rhea" id="RHEA:29860"/>
    </physiologicalReaction>
</comment>
<dbReference type="GO" id="GO:0008782">
    <property type="term" value="F:adenosylhomocysteine nucleosidase activity"/>
    <property type="evidence" value="ECO:0007669"/>
    <property type="project" value="UniProtKB-UniRule"/>
</dbReference>
<keyword evidence="4 6" id="KW-0486">Methionine biosynthesis</keyword>
<dbReference type="CDD" id="cd09008">
    <property type="entry name" value="MTAN"/>
    <property type="match status" value="1"/>
</dbReference>
<dbReference type="Gene3D" id="3.40.50.1580">
    <property type="entry name" value="Nucleoside phosphorylase domain"/>
    <property type="match status" value="1"/>
</dbReference>
<dbReference type="PANTHER" id="PTHR46832:SF1">
    <property type="entry name" value="5'-METHYLTHIOADENOSINE_S-ADENOSYLHOMOCYSTEINE NUCLEOSIDASE"/>
    <property type="match status" value="1"/>
</dbReference>
<keyword evidence="8" id="KW-0326">Glycosidase</keyword>
<dbReference type="NCBIfam" id="TIGR01704">
    <property type="entry name" value="MTA_SAH-Nsdase"/>
    <property type="match status" value="1"/>
</dbReference>
<name>A0A803FTK1_9GAMM</name>
<dbReference type="RefSeq" id="WP_157990992.1">
    <property type="nucleotide sequence ID" value="NZ_LR217737.1"/>
</dbReference>
<dbReference type="Pfam" id="PF01048">
    <property type="entry name" value="PNP_UDP_1"/>
    <property type="match status" value="1"/>
</dbReference>